<keyword evidence="1" id="KW-0472">Membrane</keyword>
<keyword evidence="4" id="KW-1185">Reference proteome</keyword>
<dbReference type="Pfam" id="PF12844">
    <property type="entry name" value="HTH_19"/>
    <property type="match status" value="1"/>
</dbReference>
<dbReference type="RefSeq" id="WP_158352931.1">
    <property type="nucleotide sequence ID" value="NZ_JAHQCX010000007.1"/>
</dbReference>
<dbReference type="Proteomes" id="UP001314681">
    <property type="component" value="Unassembled WGS sequence"/>
</dbReference>
<dbReference type="Gene3D" id="1.10.260.40">
    <property type="entry name" value="lambda repressor-like DNA-binding domains"/>
    <property type="match status" value="1"/>
</dbReference>
<reference evidence="3 4" key="1">
    <citation type="submission" date="2021-06" db="EMBL/GenBank/DDBJ databases">
        <title>Description of novel taxa of the family Lachnospiraceae.</title>
        <authorList>
            <person name="Chaplin A.V."/>
            <person name="Sokolova S.R."/>
            <person name="Pikina A.P."/>
            <person name="Korzhanova M."/>
            <person name="Belova V."/>
            <person name="Korostin D."/>
            <person name="Efimov B.A."/>
        </authorList>
    </citation>
    <scope>NUCLEOTIDE SEQUENCE [LARGE SCALE GENOMIC DNA]</scope>
    <source>
        <strain evidence="3 4">ASD4241</strain>
    </source>
</reference>
<gene>
    <name evidence="3" type="ORF">KTH90_12475</name>
</gene>
<comment type="caution">
    <text evidence="3">The sequence shown here is derived from an EMBL/GenBank/DDBJ whole genome shotgun (WGS) entry which is preliminary data.</text>
</comment>
<evidence type="ECO:0000259" key="2">
    <source>
        <dbReference type="PROSITE" id="PS50943"/>
    </source>
</evidence>
<organism evidence="3 4">
    <name type="scientific">Diplocloster modestus</name>
    <dbReference type="NCBI Taxonomy" id="2850322"/>
    <lineage>
        <taxon>Bacteria</taxon>
        <taxon>Bacillati</taxon>
        <taxon>Bacillota</taxon>
        <taxon>Clostridia</taxon>
        <taxon>Lachnospirales</taxon>
        <taxon>Lachnospiraceae</taxon>
        <taxon>Diplocloster</taxon>
    </lineage>
</organism>
<evidence type="ECO:0000256" key="1">
    <source>
        <dbReference type="SAM" id="Phobius"/>
    </source>
</evidence>
<dbReference type="InterPro" id="IPR001387">
    <property type="entry name" value="Cro/C1-type_HTH"/>
</dbReference>
<keyword evidence="1" id="KW-0812">Transmembrane</keyword>
<keyword evidence="1" id="KW-1133">Transmembrane helix</keyword>
<evidence type="ECO:0000313" key="3">
    <source>
        <dbReference type="EMBL" id="MBU9726832.1"/>
    </source>
</evidence>
<accession>A0ABS6K8K1</accession>
<sequence>MMRQYKLLLQGFLMDRILLYRSDNQFTQEQMAELLHISPRSYFDLEHGKYGLSALTLIFFLLILSKTDVINLLDDFQHLVDRAGKDDVA</sequence>
<proteinExistence type="predicted"/>
<dbReference type="PROSITE" id="PS50943">
    <property type="entry name" value="HTH_CROC1"/>
    <property type="match status" value="1"/>
</dbReference>
<name>A0ABS6K8K1_9FIRM</name>
<feature type="domain" description="HTH cro/C1-type" evidence="2">
    <location>
        <begin position="17"/>
        <end position="70"/>
    </location>
</feature>
<dbReference type="InterPro" id="IPR010982">
    <property type="entry name" value="Lambda_DNA-bd_dom_sf"/>
</dbReference>
<dbReference type="EMBL" id="JAHQCX010000007">
    <property type="protein sequence ID" value="MBU9726832.1"/>
    <property type="molecule type" value="Genomic_DNA"/>
</dbReference>
<evidence type="ECO:0000313" key="4">
    <source>
        <dbReference type="Proteomes" id="UP001314681"/>
    </source>
</evidence>
<dbReference type="CDD" id="cd00093">
    <property type="entry name" value="HTH_XRE"/>
    <property type="match status" value="1"/>
</dbReference>
<feature type="transmembrane region" description="Helical" evidence="1">
    <location>
        <begin position="50"/>
        <end position="67"/>
    </location>
</feature>
<protein>
    <submittedName>
        <fullName evidence="3">Helix-turn-helix domain-containing protein</fullName>
    </submittedName>
</protein>
<dbReference type="SUPFAM" id="SSF47413">
    <property type="entry name" value="lambda repressor-like DNA-binding domains"/>
    <property type="match status" value="1"/>
</dbReference>